<evidence type="ECO:0000256" key="3">
    <source>
        <dbReference type="ARBA" id="ARBA00022692"/>
    </source>
</evidence>
<feature type="transmembrane region" description="Helical" evidence="6">
    <location>
        <begin position="12"/>
        <end position="33"/>
    </location>
</feature>
<dbReference type="PANTHER" id="PTHR38459:SF1">
    <property type="entry name" value="PROPHAGE BACTOPRENOL-LINKED GLUCOSE TRANSLOCASE HOMOLOG"/>
    <property type="match status" value="1"/>
</dbReference>
<keyword evidence="3 6" id="KW-0812">Transmembrane</keyword>
<evidence type="ECO:0000256" key="6">
    <source>
        <dbReference type="SAM" id="Phobius"/>
    </source>
</evidence>
<name>A0A7X1W777_9PSED</name>
<sequence>MRSQALEVSRYVINGFVATAVHYAVLTANINFFDFKSAGFANFIAAIFGIATSFLGSRYFVFERTDDGILRQALKFSSLYGVIAVLHGLFLWVWTDLRGLDYRLGFLFATGGQVLLSYLGNKFLVFKA</sequence>
<comment type="caution">
    <text evidence="8">The sequence shown here is derived from an EMBL/GenBank/DDBJ whole genome shotgun (WGS) entry which is preliminary data.</text>
</comment>
<evidence type="ECO:0000256" key="5">
    <source>
        <dbReference type="ARBA" id="ARBA00023136"/>
    </source>
</evidence>
<evidence type="ECO:0000259" key="7">
    <source>
        <dbReference type="Pfam" id="PF04138"/>
    </source>
</evidence>
<keyword evidence="4 6" id="KW-1133">Transmembrane helix</keyword>
<dbReference type="PANTHER" id="PTHR38459">
    <property type="entry name" value="PROPHAGE BACTOPRENOL-LINKED GLUCOSE TRANSLOCASE HOMOLOG"/>
    <property type="match status" value="1"/>
</dbReference>
<dbReference type="AlphaFoldDB" id="A0A7X1W777"/>
<evidence type="ECO:0000256" key="1">
    <source>
        <dbReference type="ARBA" id="ARBA00004141"/>
    </source>
</evidence>
<dbReference type="Pfam" id="PF04138">
    <property type="entry name" value="GtrA_DPMS_TM"/>
    <property type="match status" value="1"/>
</dbReference>
<evidence type="ECO:0000256" key="2">
    <source>
        <dbReference type="ARBA" id="ARBA00009399"/>
    </source>
</evidence>
<gene>
    <name evidence="8" type="ORF">GHO40_07230</name>
</gene>
<comment type="similarity">
    <text evidence="2">Belongs to the GtrA family.</text>
</comment>
<reference evidence="8 9" key="1">
    <citation type="submission" date="2019-10" db="EMBL/GenBank/DDBJ databases">
        <title>Evaluation of single-gene subtyping targets for Pseudomonas.</title>
        <authorList>
            <person name="Reichler S.J."/>
            <person name="Orsi R.H."/>
            <person name="Wiedmann M."/>
            <person name="Martin N.H."/>
            <person name="Murphy S.I."/>
        </authorList>
    </citation>
    <scope>NUCLEOTIDE SEQUENCE [LARGE SCALE GENOMIC DNA]</scope>
    <source>
        <strain evidence="8 9">FSL R10-3257</strain>
    </source>
</reference>
<dbReference type="InterPro" id="IPR051401">
    <property type="entry name" value="GtrA_CellWall_Glycosyl"/>
</dbReference>
<organism evidence="8 9">
    <name type="scientific">Pseudomonas helleri</name>
    <dbReference type="NCBI Taxonomy" id="1608996"/>
    <lineage>
        <taxon>Bacteria</taxon>
        <taxon>Pseudomonadati</taxon>
        <taxon>Pseudomonadota</taxon>
        <taxon>Gammaproteobacteria</taxon>
        <taxon>Pseudomonadales</taxon>
        <taxon>Pseudomonadaceae</taxon>
        <taxon>Pseudomonas</taxon>
    </lineage>
</organism>
<dbReference type="RefSeq" id="WP_153429512.1">
    <property type="nucleotide sequence ID" value="NZ_WIWJ01000009.1"/>
</dbReference>
<evidence type="ECO:0000313" key="8">
    <source>
        <dbReference type="EMBL" id="MQT46520.1"/>
    </source>
</evidence>
<dbReference type="GO" id="GO:0005886">
    <property type="term" value="C:plasma membrane"/>
    <property type="evidence" value="ECO:0007669"/>
    <property type="project" value="TreeGrafter"/>
</dbReference>
<keyword evidence="5 6" id="KW-0472">Membrane</keyword>
<proteinExistence type="inferred from homology"/>
<evidence type="ECO:0000313" key="9">
    <source>
        <dbReference type="Proteomes" id="UP000441404"/>
    </source>
</evidence>
<feature type="transmembrane region" description="Helical" evidence="6">
    <location>
        <begin position="106"/>
        <end position="125"/>
    </location>
</feature>
<feature type="transmembrane region" description="Helical" evidence="6">
    <location>
        <begin position="39"/>
        <end position="61"/>
    </location>
</feature>
<feature type="transmembrane region" description="Helical" evidence="6">
    <location>
        <begin position="73"/>
        <end position="94"/>
    </location>
</feature>
<dbReference type="InterPro" id="IPR007267">
    <property type="entry name" value="GtrA_DPMS_TM"/>
</dbReference>
<dbReference type="EMBL" id="WIWJ01000009">
    <property type="protein sequence ID" value="MQT46520.1"/>
    <property type="molecule type" value="Genomic_DNA"/>
</dbReference>
<dbReference type="Proteomes" id="UP000441404">
    <property type="component" value="Unassembled WGS sequence"/>
</dbReference>
<feature type="domain" description="GtrA/DPMS transmembrane" evidence="7">
    <location>
        <begin position="10"/>
        <end position="126"/>
    </location>
</feature>
<dbReference type="GO" id="GO:0000271">
    <property type="term" value="P:polysaccharide biosynthetic process"/>
    <property type="evidence" value="ECO:0007669"/>
    <property type="project" value="InterPro"/>
</dbReference>
<accession>A0A7X1W777</accession>
<comment type="subcellular location">
    <subcellularLocation>
        <location evidence="1">Membrane</location>
        <topology evidence="1">Multi-pass membrane protein</topology>
    </subcellularLocation>
</comment>
<evidence type="ECO:0000256" key="4">
    <source>
        <dbReference type="ARBA" id="ARBA00022989"/>
    </source>
</evidence>
<protein>
    <submittedName>
        <fullName evidence="8">GtrA family protein</fullName>
    </submittedName>
</protein>